<dbReference type="Proteomes" id="UP000005237">
    <property type="component" value="Unassembled WGS sequence"/>
</dbReference>
<protein>
    <submittedName>
        <fullName evidence="1">Uncharacterized protein</fullName>
    </submittedName>
</protein>
<dbReference type="EnsemblMetazoa" id="CJA42959.1">
    <property type="protein sequence ID" value="CJA42959.1"/>
    <property type="gene ID" value="WBGene00218807"/>
</dbReference>
<evidence type="ECO:0000313" key="2">
    <source>
        <dbReference type="Proteomes" id="UP000005237"/>
    </source>
</evidence>
<organism evidence="1 2">
    <name type="scientific">Caenorhabditis japonica</name>
    <dbReference type="NCBI Taxonomy" id="281687"/>
    <lineage>
        <taxon>Eukaryota</taxon>
        <taxon>Metazoa</taxon>
        <taxon>Ecdysozoa</taxon>
        <taxon>Nematoda</taxon>
        <taxon>Chromadorea</taxon>
        <taxon>Rhabditida</taxon>
        <taxon>Rhabditina</taxon>
        <taxon>Rhabditomorpha</taxon>
        <taxon>Rhabditoidea</taxon>
        <taxon>Rhabditidae</taxon>
        <taxon>Peloderinae</taxon>
        <taxon>Caenorhabditis</taxon>
    </lineage>
</organism>
<reference evidence="1" key="2">
    <citation type="submission" date="2022-06" db="UniProtKB">
        <authorList>
            <consortium name="EnsemblMetazoa"/>
        </authorList>
    </citation>
    <scope>IDENTIFICATION</scope>
    <source>
        <strain evidence="1">DF5081</strain>
    </source>
</reference>
<evidence type="ECO:0000313" key="1">
    <source>
        <dbReference type="EnsemblMetazoa" id="CJA42959.1"/>
    </source>
</evidence>
<reference evidence="2" key="1">
    <citation type="submission" date="2010-08" db="EMBL/GenBank/DDBJ databases">
        <authorList>
            <consortium name="Caenorhabditis japonica Sequencing Consortium"/>
            <person name="Wilson R.K."/>
        </authorList>
    </citation>
    <scope>NUCLEOTIDE SEQUENCE [LARGE SCALE GENOMIC DNA]</scope>
    <source>
        <strain evidence="2">DF5081</strain>
    </source>
</reference>
<keyword evidence="2" id="KW-1185">Reference proteome</keyword>
<name>A0A8R1IZ33_CAEJA</name>
<accession>A0A8R1IZ33</accession>
<sequence>MFAFLLLGREGHDVLRVASATDNGPCYYLLQSASLACPRSSRKSRTAFWKKGIDDLPEPWSTVVTNDSHLIVN</sequence>
<proteinExistence type="predicted"/>
<dbReference type="AlphaFoldDB" id="A0A8R1IZ33"/>